<dbReference type="NCBIfam" id="TIGR00020">
    <property type="entry name" value="prfB"/>
    <property type="match status" value="1"/>
</dbReference>
<dbReference type="PROSITE" id="PS00745">
    <property type="entry name" value="RF_PROK_I"/>
    <property type="match status" value="1"/>
</dbReference>
<dbReference type="PANTHER" id="PTHR43116">
    <property type="entry name" value="PEPTIDE CHAIN RELEASE FACTOR 2"/>
    <property type="match status" value="1"/>
</dbReference>
<dbReference type="HAMAP" id="MF_00094">
    <property type="entry name" value="Rel_fac_2"/>
    <property type="match status" value="1"/>
</dbReference>
<keyword evidence="5" id="KW-0963">Cytoplasm</keyword>
<dbReference type="OrthoDB" id="9806673at2"/>
<dbReference type="AlphaFoldDB" id="A0A3N5B275"/>
<dbReference type="SUPFAM" id="SSF75620">
    <property type="entry name" value="Release factor"/>
    <property type="match status" value="1"/>
</dbReference>
<dbReference type="Gene3D" id="3.30.70.1660">
    <property type="match status" value="1"/>
</dbReference>
<evidence type="ECO:0000256" key="3">
    <source>
        <dbReference type="ARBA" id="ARBA00022481"/>
    </source>
</evidence>
<evidence type="ECO:0000313" key="10">
    <source>
        <dbReference type="Proteomes" id="UP000282654"/>
    </source>
</evidence>
<evidence type="ECO:0000256" key="6">
    <source>
        <dbReference type="NCBIfam" id="TIGR00020"/>
    </source>
</evidence>
<evidence type="ECO:0000256" key="5">
    <source>
        <dbReference type="HAMAP-Rule" id="MF_00094"/>
    </source>
</evidence>
<feature type="modified residue" description="N5-methylglutamine" evidence="5">
    <location>
        <position position="250"/>
    </location>
</feature>
<keyword evidence="7" id="KW-0175">Coiled coil</keyword>
<proteinExistence type="inferred from homology"/>
<protein>
    <recommendedName>
        <fullName evidence="5 6">Peptide chain release factor 2</fullName>
        <shortName evidence="5">RF-2</shortName>
    </recommendedName>
</protein>
<evidence type="ECO:0000313" key="9">
    <source>
        <dbReference type="EMBL" id="RPF49660.1"/>
    </source>
</evidence>
<evidence type="ECO:0000256" key="7">
    <source>
        <dbReference type="SAM" id="Coils"/>
    </source>
</evidence>
<keyword evidence="4 5" id="KW-0648">Protein biosynthesis</keyword>
<dbReference type="InterPro" id="IPR000352">
    <property type="entry name" value="Pep_chain_release_fac_I"/>
</dbReference>
<dbReference type="Proteomes" id="UP000282654">
    <property type="component" value="Unassembled WGS sequence"/>
</dbReference>
<dbReference type="GO" id="GO:0005737">
    <property type="term" value="C:cytoplasm"/>
    <property type="evidence" value="ECO:0007669"/>
    <property type="project" value="UniProtKB-SubCell"/>
</dbReference>
<organism evidence="9 10">
    <name type="scientific">Thermodesulfitimonas autotrophica</name>
    <dbReference type="NCBI Taxonomy" id="1894989"/>
    <lineage>
        <taxon>Bacteria</taxon>
        <taxon>Bacillati</taxon>
        <taxon>Bacillota</taxon>
        <taxon>Clostridia</taxon>
        <taxon>Thermoanaerobacterales</taxon>
        <taxon>Thermoanaerobacteraceae</taxon>
        <taxon>Thermodesulfitimonas</taxon>
    </lineage>
</organism>
<dbReference type="PANTHER" id="PTHR43116:SF3">
    <property type="entry name" value="CLASS I PEPTIDE CHAIN RELEASE FACTOR"/>
    <property type="match status" value="1"/>
</dbReference>
<dbReference type="SMART" id="SM00937">
    <property type="entry name" value="PCRF"/>
    <property type="match status" value="1"/>
</dbReference>
<dbReference type="InterPro" id="IPR004374">
    <property type="entry name" value="PrfB"/>
</dbReference>
<keyword evidence="3 5" id="KW-0488">Methylation</keyword>
<comment type="PTM">
    <text evidence="5">Methylated by PrmC. Methylation increases the termination efficiency of RF2.</text>
</comment>
<dbReference type="InterPro" id="IPR045853">
    <property type="entry name" value="Pep_chain_release_fac_I_sf"/>
</dbReference>
<dbReference type="Pfam" id="PF00472">
    <property type="entry name" value="RF-1"/>
    <property type="match status" value="1"/>
</dbReference>
<evidence type="ECO:0000256" key="2">
    <source>
        <dbReference type="ARBA" id="ARBA00010835"/>
    </source>
</evidence>
<dbReference type="EMBL" id="RKRE01000001">
    <property type="protein sequence ID" value="RPF49660.1"/>
    <property type="molecule type" value="Genomic_DNA"/>
</dbReference>
<comment type="subcellular location">
    <subcellularLocation>
        <location evidence="5">Cytoplasm</location>
    </subcellularLocation>
</comment>
<feature type="domain" description="Prokaryotic-type class I peptide chain release factors" evidence="8">
    <location>
        <begin position="243"/>
        <end position="259"/>
    </location>
</feature>
<comment type="caution">
    <text evidence="9">The sequence shown here is derived from an EMBL/GenBank/DDBJ whole genome shotgun (WGS) entry which is preliminary data.</text>
</comment>
<reference evidence="9 10" key="1">
    <citation type="submission" date="2018-11" db="EMBL/GenBank/DDBJ databases">
        <title>Genomic Encyclopedia of Type Strains, Phase IV (KMG-IV): sequencing the most valuable type-strain genomes for metagenomic binning, comparative biology and taxonomic classification.</title>
        <authorList>
            <person name="Goeker M."/>
        </authorList>
    </citation>
    <scope>NUCLEOTIDE SEQUENCE [LARGE SCALE GENOMIC DNA]</scope>
    <source>
        <strain evidence="9 10">DSM 102936</strain>
    </source>
</reference>
<gene>
    <name evidence="5" type="primary">prfB</name>
    <name evidence="9" type="ORF">EDD75_0480</name>
</gene>
<dbReference type="Gene3D" id="1.20.58.410">
    <property type="entry name" value="Release factor"/>
    <property type="match status" value="1"/>
</dbReference>
<accession>A0A3N5B275</accession>
<keyword evidence="10" id="KW-1185">Reference proteome</keyword>
<dbReference type="Pfam" id="PF03462">
    <property type="entry name" value="PCRF"/>
    <property type="match status" value="1"/>
</dbReference>
<sequence length="379" mass="41714">MFVDLRRELELIREKLATIGGSLDVAGKRKEITRLEAEMAAPGFWENPARAQAVTRQLARLRDTLADYERLSSECEELAVLLDLAEEEADQELLTEIEGDVRRLAQSLTALEMAVLLAGPYDTASAIVTLHAGAGGTDAQDWVAMLFRMYTRWAEARGFEVRLLDSLAGDEAGLKSVTFEVNGPNAYGYLRAERGVHRLVRISPFDASGRRHTSFASVDVLPVLEESGAVEIKPEEIRVDTFRASGAGGQHVNKTESAVRITHLPTGITVTCQSERSQAANKAAALEILQAKLLDLKIKEQEAQLAKLRGEQREIAWGSQIRSYVLNPYSLVKDHRTGVEQGNVQAVLDGEIDAFIHAFLLAEAQQRMASEVPAVNRAR</sequence>
<dbReference type="RefSeq" id="WP_123927469.1">
    <property type="nucleotide sequence ID" value="NZ_RKRE01000001.1"/>
</dbReference>
<comment type="similarity">
    <text evidence="2 5">Belongs to the prokaryotic/mitochondrial release factor family.</text>
</comment>
<evidence type="ECO:0000256" key="4">
    <source>
        <dbReference type="ARBA" id="ARBA00022917"/>
    </source>
</evidence>
<dbReference type="Gene3D" id="3.30.160.20">
    <property type="match status" value="1"/>
</dbReference>
<dbReference type="InterPro" id="IPR005139">
    <property type="entry name" value="PCRF"/>
</dbReference>
<evidence type="ECO:0000256" key="1">
    <source>
        <dbReference type="ARBA" id="ARBA00002613"/>
    </source>
</evidence>
<dbReference type="FunFam" id="3.30.160.20:FF:000004">
    <property type="entry name" value="Peptide chain release factor 1"/>
    <property type="match status" value="1"/>
</dbReference>
<dbReference type="GO" id="GO:0016149">
    <property type="term" value="F:translation release factor activity, codon specific"/>
    <property type="evidence" value="ECO:0007669"/>
    <property type="project" value="UniProtKB-UniRule"/>
</dbReference>
<evidence type="ECO:0000259" key="8">
    <source>
        <dbReference type="PROSITE" id="PS00745"/>
    </source>
</evidence>
<comment type="function">
    <text evidence="1 5">Peptide chain release factor 2 directs the termination of translation in response to the peptide chain termination codons UGA and UAA.</text>
</comment>
<feature type="coiled-coil region" evidence="7">
    <location>
        <begin position="51"/>
        <end position="88"/>
    </location>
</feature>
<name>A0A3N5B275_9THEO</name>